<dbReference type="InterPro" id="IPR042115">
    <property type="entry name" value="PriA_3primeBD_sf"/>
</dbReference>
<dbReference type="GO" id="GO:0006270">
    <property type="term" value="P:DNA replication initiation"/>
    <property type="evidence" value="ECO:0007669"/>
    <property type="project" value="TreeGrafter"/>
</dbReference>
<dbReference type="Gene3D" id="3.40.50.300">
    <property type="entry name" value="P-loop containing nucleotide triphosphate hydrolases"/>
    <property type="match status" value="2"/>
</dbReference>
<dbReference type="SMART" id="SM00487">
    <property type="entry name" value="DEXDc"/>
    <property type="match status" value="1"/>
</dbReference>
<comment type="catalytic activity">
    <reaction evidence="11 12">
        <text>ATP + H2O = ADP + phosphate + H(+)</text>
        <dbReference type="Rhea" id="RHEA:13065"/>
        <dbReference type="ChEBI" id="CHEBI:15377"/>
        <dbReference type="ChEBI" id="CHEBI:15378"/>
        <dbReference type="ChEBI" id="CHEBI:30616"/>
        <dbReference type="ChEBI" id="CHEBI:43474"/>
        <dbReference type="ChEBI" id="CHEBI:456216"/>
        <dbReference type="EC" id="5.6.2.4"/>
    </reaction>
</comment>
<dbReference type="GO" id="GO:0043138">
    <property type="term" value="F:3'-5' DNA helicase activity"/>
    <property type="evidence" value="ECO:0007669"/>
    <property type="project" value="UniProtKB-EC"/>
</dbReference>
<feature type="binding site" evidence="12">
    <location>
        <position position="503"/>
    </location>
    <ligand>
        <name>Zn(2+)</name>
        <dbReference type="ChEBI" id="CHEBI:29105"/>
        <label>2</label>
    </ligand>
</feature>
<reference evidence="14 15" key="1">
    <citation type="journal article" date="2016" name="Nat. Commun.">
        <title>Thousands of microbial genomes shed light on interconnected biogeochemical processes in an aquifer system.</title>
        <authorList>
            <person name="Anantharaman K."/>
            <person name="Brown C.T."/>
            <person name="Hug L.A."/>
            <person name="Sharon I."/>
            <person name="Castelle C.J."/>
            <person name="Probst A.J."/>
            <person name="Thomas B.C."/>
            <person name="Singh A."/>
            <person name="Wilkins M.J."/>
            <person name="Karaoz U."/>
            <person name="Brodie E.L."/>
            <person name="Williams K.H."/>
            <person name="Hubbard S.S."/>
            <person name="Banfield J.F."/>
        </authorList>
    </citation>
    <scope>NUCLEOTIDE SEQUENCE [LARGE SCALE GENOMIC DNA]</scope>
</reference>
<comment type="subunit">
    <text evidence="12">Component of the replication restart primosome.</text>
</comment>
<proteinExistence type="inferred from homology"/>
<dbReference type="InterPro" id="IPR041236">
    <property type="entry name" value="PriA_C"/>
</dbReference>
<dbReference type="InterPro" id="IPR005259">
    <property type="entry name" value="PriA"/>
</dbReference>
<dbReference type="GO" id="GO:1990077">
    <property type="term" value="C:primosome complex"/>
    <property type="evidence" value="ECO:0007669"/>
    <property type="project" value="UniProtKB-UniRule"/>
</dbReference>
<dbReference type="Pfam" id="PF00271">
    <property type="entry name" value="Helicase_C"/>
    <property type="match status" value="1"/>
</dbReference>
<feature type="binding site" evidence="12">
    <location>
        <position position="531"/>
    </location>
    <ligand>
        <name>Zn(2+)</name>
        <dbReference type="ChEBI" id="CHEBI:29105"/>
        <label>1</label>
    </ligand>
</feature>
<dbReference type="CDD" id="cd17929">
    <property type="entry name" value="DEXHc_priA"/>
    <property type="match status" value="1"/>
</dbReference>
<dbReference type="NCBIfam" id="TIGR00595">
    <property type="entry name" value="priA"/>
    <property type="match status" value="1"/>
</dbReference>
<dbReference type="FunFam" id="3.40.50.300:FF:000489">
    <property type="entry name" value="Primosome assembly protein PriA"/>
    <property type="match status" value="1"/>
</dbReference>
<dbReference type="InterPro" id="IPR040498">
    <property type="entry name" value="PriA_CRR"/>
</dbReference>
<keyword evidence="6 12" id="KW-0347">Helicase</keyword>
<gene>
    <name evidence="12" type="primary">priA</name>
    <name evidence="14" type="ORF">A2557_05665</name>
</gene>
<keyword evidence="5 12" id="KW-0378">Hydrolase</keyword>
<sequence length="788" mass="87569">MIAQVALALPFLPPFDYQVPPELEGRMELGGRVLVPFGTTERVGYLVGFGETSEVLGLKSVLAALDPKPLLSPSQRSFLDWVADYYCASVAEIYETALPGALKPKIKRPLSVLHWPQTLSPAERTYLEQAQGKDLLALEHKAKFETFGPLVRRGLEEGFLQTNYQVKPLEFLNQPTYRLLGTPKPGRKGSKREQLLGLLGQKPWTPLSEVKALLPSPQALLRQLVAAGELETQTQPLLGPTLSPTRPFLDLSPEQTAATQVLTEALGAFRCFLLKGVTGSGKTEVYLHLARKVLESNRKVLILLPEISLTPQAIERFQGRFGEAIAVMHSQMAEGQRVQEWLKIKEGRALVVIGARSAIFAPLEGIGLIVVDEEHDGSYKQQEAPFYHARDLAIKLGQDQGALVILGSATPSVESFHHAQTGKYGLLELKTRVRGQAPPLLQVIDLKNQPRVKGVFYLSSLLYERLKENLAQGRQGILFLNRRGYASCLSCKACETPVLCPHCDVTMTWHQATSQLLCHHCGEKSFYPSRCKSCGEKKFSIEGFGTQRVERDLKLLFPQARFLRLDRDSTSGKGALEESLAAIEQGKVDFVVGTQMIAKGHDFPNVGLVAILYADLSLNIPDIRSSERSFQLFAQVSGRAGRGAEHAGEAWLQTYNPSHFAVQAAIHQDYEEFFAIEAARRQEMGMPPFSRLIQIRTSDRDPQKAQAAAEALGAVVRDYQESLGFELLDLQEAPIAKINNRFYWHLLFRTQKPKALKRFLVELLGNRKTYGLKGSSRLSLDVDPTLFL</sequence>
<dbReference type="GO" id="GO:0016887">
    <property type="term" value="F:ATP hydrolysis activity"/>
    <property type="evidence" value="ECO:0007669"/>
    <property type="project" value="RHEA"/>
</dbReference>
<dbReference type="GO" id="GO:0006310">
    <property type="term" value="P:DNA recombination"/>
    <property type="evidence" value="ECO:0007669"/>
    <property type="project" value="InterPro"/>
</dbReference>
<comment type="function">
    <text evidence="12">Initiates the restart of stalled replication forks, which reloads the replicative helicase on sites other than the origin of replication. Recognizes and binds to abandoned replication forks and remodels them to uncover a helicase loading site. Promotes assembly of the primosome at these replication forks.</text>
</comment>
<keyword evidence="10 12" id="KW-0413">Isomerase</keyword>
<dbReference type="Pfam" id="PF00270">
    <property type="entry name" value="DEAD"/>
    <property type="match status" value="1"/>
</dbReference>
<dbReference type="GO" id="GO:0006302">
    <property type="term" value="P:double-strand break repair"/>
    <property type="evidence" value="ECO:0007669"/>
    <property type="project" value="InterPro"/>
</dbReference>
<dbReference type="Gene3D" id="3.40.1440.60">
    <property type="entry name" value="PriA, 3(prime) DNA-binding domain"/>
    <property type="match status" value="1"/>
</dbReference>
<dbReference type="Pfam" id="PF18319">
    <property type="entry name" value="Zn_ribbon_PriA"/>
    <property type="match status" value="1"/>
</dbReference>
<evidence type="ECO:0000256" key="11">
    <source>
        <dbReference type="ARBA" id="ARBA00048988"/>
    </source>
</evidence>
<evidence type="ECO:0000256" key="2">
    <source>
        <dbReference type="ARBA" id="ARBA00022705"/>
    </source>
</evidence>
<dbReference type="Pfam" id="PF18074">
    <property type="entry name" value="PriA_C"/>
    <property type="match status" value="1"/>
</dbReference>
<evidence type="ECO:0000256" key="4">
    <source>
        <dbReference type="ARBA" id="ARBA00022741"/>
    </source>
</evidence>
<dbReference type="PROSITE" id="PS51192">
    <property type="entry name" value="HELICASE_ATP_BIND_1"/>
    <property type="match status" value="1"/>
</dbReference>
<comment type="similarity">
    <text evidence="12">Belongs to the helicase family. PriA subfamily.</text>
</comment>
<feature type="binding site" evidence="12">
    <location>
        <position position="518"/>
    </location>
    <ligand>
        <name>Zn(2+)</name>
        <dbReference type="ChEBI" id="CHEBI:29105"/>
        <label>2</label>
    </ligand>
</feature>
<dbReference type="GO" id="GO:0005524">
    <property type="term" value="F:ATP binding"/>
    <property type="evidence" value="ECO:0007669"/>
    <property type="project" value="UniProtKB-UniRule"/>
</dbReference>
<dbReference type="InterPro" id="IPR011545">
    <property type="entry name" value="DEAD/DEAH_box_helicase_dom"/>
</dbReference>
<feature type="binding site" evidence="12">
    <location>
        <position position="521"/>
    </location>
    <ligand>
        <name>Zn(2+)</name>
        <dbReference type="ChEBI" id="CHEBI:29105"/>
        <label>2</label>
    </ligand>
</feature>
<accession>A0A1F6GQ03</accession>
<dbReference type="EC" id="5.6.2.4" evidence="12"/>
<evidence type="ECO:0000256" key="3">
    <source>
        <dbReference type="ARBA" id="ARBA00022723"/>
    </source>
</evidence>
<evidence type="ECO:0000256" key="12">
    <source>
        <dbReference type="HAMAP-Rule" id="MF_00983"/>
    </source>
</evidence>
<dbReference type="InterPro" id="IPR027417">
    <property type="entry name" value="P-loop_NTPase"/>
</dbReference>
<keyword evidence="3 12" id="KW-0479">Metal-binding</keyword>
<feature type="domain" description="Helicase ATP-binding" evidence="13">
    <location>
        <begin position="263"/>
        <end position="429"/>
    </location>
</feature>
<keyword evidence="2 12" id="KW-0235">DNA replication</keyword>
<dbReference type="InterPro" id="IPR001650">
    <property type="entry name" value="Helicase_C-like"/>
</dbReference>
<comment type="cofactor">
    <cofactor evidence="12">
        <name>Zn(2+)</name>
        <dbReference type="ChEBI" id="CHEBI:29105"/>
    </cofactor>
    <text evidence="12">Binds 2 zinc ions per subunit.</text>
</comment>
<feature type="binding site" evidence="12">
    <location>
        <position position="500"/>
    </location>
    <ligand>
        <name>Zn(2+)</name>
        <dbReference type="ChEBI" id="CHEBI:29105"/>
        <label>2</label>
    </ligand>
</feature>
<evidence type="ECO:0000256" key="7">
    <source>
        <dbReference type="ARBA" id="ARBA00022833"/>
    </source>
</evidence>
<organism evidence="14 15">
    <name type="scientific">Candidatus Lambdaproteobacteria bacterium RIFOXYD2_FULL_56_26</name>
    <dbReference type="NCBI Taxonomy" id="1817773"/>
    <lineage>
        <taxon>Bacteria</taxon>
        <taxon>Pseudomonadati</taxon>
        <taxon>Pseudomonadota</taxon>
        <taxon>Candidatus Lambdaproteobacteria</taxon>
    </lineage>
</organism>
<dbReference type="InterPro" id="IPR041222">
    <property type="entry name" value="PriA_3primeBD"/>
</dbReference>
<dbReference type="GO" id="GO:0008270">
    <property type="term" value="F:zinc ion binding"/>
    <property type="evidence" value="ECO:0007669"/>
    <property type="project" value="UniProtKB-UniRule"/>
</dbReference>
<dbReference type="EMBL" id="MFNF01000048">
    <property type="protein sequence ID" value="OGH00217.1"/>
    <property type="molecule type" value="Genomic_DNA"/>
</dbReference>
<dbReference type="InterPro" id="IPR014001">
    <property type="entry name" value="Helicase_ATP-bd"/>
</dbReference>
<dbReference type="SMART" id="SM00490">
    <property type="entry name" value="HELICc"/>
    <property type="match status" value="1"/>
</dbReference>
<evidence type="ECO:0000313" key="14">
    <source>
        <dbReference type="EMBL" id="OGH00217.1"/>
    </source>
</evidence>
<keyword evidence="7 12" id="KW-0862">Zinc</keyword>
<dbReference type="Pfam" id="PF17764">
    <property type="entry name" value="PriA_3primeBD"/>
    <property type="match status" value="1"/>
</dbReference>
<comment type="catalytic activity">
    <reaction evidence="12">
        <text>Couples ATP hydrolysis with the unwinding of duplex DNA by translocating in the 3'-5' direction.</text>
        <dbReference type="EC" id="5.6.2.4"/>
    </reaction>
</comment>
<feature type="binding site" evidence="12">
    <location>
        <position position="534"/>
    </location>
    <ligand>
        <name>Zn(2+)</name>
        <dbReference type="ChEBI" id="CHEBI:29105"/>
        <label>1</label>
    </ligand>
</feature>
<keyword evidence="4 12" id="KW-0547">Nucleotide-binding</keyword>
<evidence type="ECO:0000256" key="9">
    <source>
        <dbReference type="ARBA" id="ARBA00023125"/>
    </source>
</evidence>
<evidence type="ECO:0000256" key="6">
    <source>
        <dbReference type="ARBA" id="ARBA00022806"/>
    </source>
</evidence>
<dbReference type="GO" id="GO:0003677">
    <property type="term" value="F:DNA binding"/>
    <property type="evidence" value="ECO:0007669"/>
    <property type="project" value="UniProtKB-UniRule"/>
</dbReference>
<feature type="binding site" evidence="12">
    <location>
        <position position="494"/>
    </location>
    <ligand>
        <name>Zn(2+)</name>
        <dbReference type="ChEBI" id="CHEBI:29105"/>
        <label>1</label>
    </ligand>
</feature>
<dbReference type="SUPFAM" id="SSF52540">
    <property type="entry name" value="P-loop containing nucleoside triphosphate hydrolases"/>
    <property type="match status" value="1"/>
</dbReference>
<evidence type="ECO:0000313" key="15">
    <source>
        <dbReference type="Proteomes" id="UP000177583"/>
    </source>
</evidence>
<dbReference type="PANTHER" id="PTHR30580">
    <property type="entry name" value="PRIMOSOMAL PROTEIN N"/>
    <property type="match status" value="1"/>
</dbReference>
<evidence type="ECO:0000259" key="13">
    <source>
        <dbReference type="PROSITE" id="PS51192"/>
    </source>
</evidence>
<protein>
    <recommendedName>
        <fullName evidence="12">Replication restart protein PriA</fullName>
    </recommendedName>
    <alternativeName>
        <fullName evidence="12">ATP-dependent DNA helicase PriA</fullName>
        <ecNumber evidence="12">5.6.2.4</ecNumber>
    </alternativeName>
    <alternativeName>
        <fullName evidence="12">DNA 3'-5' helicase PriA</fullName>
    </alternativeName>
</protein>
<feature type="binding site" evidence="12">
    <location>
        <position position="491"/>
    </location>
    <ligand>
        <name>Zn(2+)</name>
        <dbReference type="ChEBI" id="CHEBI:29105"/>
        <label>1</label>
    </ligand>
</feature>
<dbReference type="PANTHER" id="PTHR30580:SF0">
    <property type="entry name" value="PRIMOSOMAL PROTEIN N"/>
    <property type="match status" value="1"/>
</dbReference>
<keyword evidence="9 12" id="KW-0238">DNA-binding</keyword>
<evidence type="ECO:0000256" key="8">
    <source>
        <dbReference type="ARBA" id="ARBA00022840"/>
    </source>
</evidence>
<evidence type="ECO:0000256" key="10">
    <source>
        <dbReference type="ARBA" id="ARBA00023235"/>
    </source>
</evidence>
<keyword evidence="8 12" id="KW-0067">ATP-binding</keyword>
<name>A0A1F6GQ03_9PROT</name>
<evidence type="ECO:0000256" key="5">
    <source>
        <dbReference type="ARBA" id="ARBA00022801"/>
    </source>
</evidence>
<comment type="caution">
    <text evidence="14">The sequence shown here is derived from an EMBL/GenBank/DDBJ whole genome shotgun (WGS) entry which is preliminary data.</text>
</comment>
<dbReference type="CDD" id="cd18804">
    <property type="entry name" value="SF2_C_priA"/>
    <property type="match status" value="1"/>
</dbReference>
<evidence type="ECO:0000256" key="1">
    <source>
        <dbReference type="ARBA" id="ARBA00022515"/>
    </source>
</evidence>
<dbReference type="HAMAP" id="MF_00983">
    <property type="entry name" value="PriA"/>
    <property type="match status" value="1"/>
</dbReference>
<dbReference type="GO" id="GO:0006269">
    <property type="term" value="P:DNA replication, synthesis of primer"/>
    <property type="evidence" value="ECO:0007669"/>
    <property type="project" value="UniProtKB-KW"/>
</dbReference>
<dbReference type="Proteomes" id="UP000177583">
    <property type="component" value="Unassembled WGS sequence"/>
</dbReference>
<dbReference type="AlphaFoldDB" id="A0A1F6GQ03"/>
<keyword evidence="1 12" id="KW-0639">Primosome</keyword>